<dbReference type="Proteomes" id="UP000298416">
    <property type="component" value="Unassembled WGS sequence"/>
</dbReference>
<gene>
    <name evidence="4" type="ORF">SASPL_106933</name>
</gene>
<evidence type="ECO:0000313" key="5">
    <source>
        <dbReference type="Proteomes" id="UP000298416"/>
    </source>
</evidence>
<evidence type="ECO:0000313" key="4">
    <source>
        <dbReference type="EMBL" id="KAG6428894.1"/>
    </source>
</evidence>
<dbReference type="InterPro" id="IPR057456">
    <property type="entry name" value="Znf_C17orf113"/>
</dbReference>
<name>A0A8X9A6U3_SALSN</name>
<feature type="domain" description="C17orf113 probable zinc finger" evidence="3">
    <location>
        <begin position="292"/>
        <end position="352"/>
    </location>
</feature>
<dbReference type="EMBL" id="PNBA02000003">
    <property type="protein sequence ID" value="KAG6428894.1"/>
    <property type="molecule type" value="Genomic_DNA"/>
</dbReference>
<organism evidence="4">
    <name type="scientific">Salvia splendens</name>
    <name type="common">Scarlet sage</name>
    <dbReference type="NCBI Taxonomy" id="180675"/>
    <lineage>
        <taxon>Eukaryota</taxon>
        <taxon>Viridiplantae</taxon>
        <taxon>Streptophyta</taxon>
        <taxon>Embryophyta</taxon>
        <taxon>Tracheophyta</taxon>
        <taxon>Spermatophyta</taxon>
        <taxon>Magnoliopsida</taxon>
        <taxon>eudicotyledons</taxon>
        <taxon>Gunneridae</taxon>
        <taxon>Pentapetalae</taxon>
        <taxon>asterids</taxon>
        <taxon>lamiids</taxon>
        <taxon>Lamiales</taxon>
        <taxon>Lamiaceae</taxon>
        <taxon>Nepetoideae</taxon>
        <taxon>Mentheae</taxon>
        <taxon>Salviinae</taxon>
        <taxon>Salvia</taxon>
        <taxon>Salvia subgen. Calosphace</taxon>
        <taxon>core Calosphace</taxon>
    </lineage>
</organism>
<sequence length="515" mass="56824">MPPLGLRPVDNVGVGSQNDKEKMKASNFPVNAFTIGKWKELIDLQFRHTIAGSSMDENNQGSPPFTPQDLITMQLAKPPLFFQEIPSPPRHHPNRQTYEFADGQALISRVHEAIFPPGALDKHFKELLINDEHLAELSGMPFPTHDSVFPEPTFVDGSSSEVQHLSPPPPLADSLMSARYRAKWNPGWSDQFKWAKPIFPNGVLLVKCHVCCLNEKRGLSPFANDGAKTVNHKSLLAHGASKLHKESVELFPDVLASLPTSVVPFEGPASNIPTASRKRKVSTLYDSLSNDFPWAFFRKNSADEEHVICKYSVSFAVSAKSSFADQGGASFIHQSLAHHEDTTDHKNAVQNAPASRNAVVVGNQIDNEPAFVGGSESEAQHLEQDYETVDEETLAEALAREADAACDEDLWSMIDEYMSQTDQEDHGNELWLCENIGNLILRFHILDLNLLICNAFSDVVVASVDVLASVVEYWILGERNGRLTLKVAATYSASQVDNVTMGCFLDIQVKAVSPI</sequence>
<reference evidence="4" key="2">
    <citation type="submission" date="2020-08" db="EMBL/GenBank/DDBJ databases">
        <title>Plant Genome Project.</title>
        <authorList>
            <person name="Zhang R.-G."/>
        </authorList>
    </citation>
    <scope>NUCLEOTIDE SEQUENCE</scope>
    <source>
        <strain evidence="4">Huo1</strain>
        <tissue evidence="4">Leaf</tissue>
    </source>
</reference>
<dbReference type="PANTHER" id="PTHR33494:SF5">
    <property type="entry name" value="F10A16.6 PROTEIN"/>
    <property type="match status" value="1"/>
</dbReference>
<keyword evidence="5" id="KW-1185">Reference proteome</keyword>
<dbReference type="InterPro" id="IPR057939">
    <property type="entry name" value="TRF2_HOY1_PH"/>
</dbReference>
<proteinExistence type="predicted"/>
<accession>A0A8X9A6U3</accession>
<evidence type="ECO:0000256" key="1">
    <source>
        <dbReference type="SAM" id="MobiDB-lite"/>
    </source>
</evidence>
<feature type="domain" description="TRF2/HOY1 PH-like" evidence="2">
    <location>
        <begin position="69"/>
        <end position="120"/>
    </location>
</feature>
<comment type="caution">
    <text evidence="4">The sequence shown here is derived from an EMBL/GenBank/DDBJ whole genome shotgun (WGS) entry which is preliminary data.</text>
</comment>
<dbReference type="Pfam" id="PF25431">
    <property type="entry name" value="zf-C17orf113"/>
    <property type="match status" value="1"/>
</dbReference>
<reference evidence="4" key="1">
    <citation type="submission" date="2018-01" db="EMBL/GenBank/DDBJ databases">
        <authorList>
            <person name="Mao J.F."/>
        </authorList>
    </citation>
    <scope>NUCLEOTIDE SEQUENCE</scope>
    <source>
        <strain evidence="4">Huo1</strain>
        <tissue evidence="4">Leaf</tissue>
    </source>
</reference>
<evidence type="ECO:0000259" key="2">
    <source>
        <dbReference type="Pfam" id="PF24818"/>
    </source>
</evidence>
<feature type="region of interest" description="Disordered" evidence="1">
    <location>
        <begin position="1"/>
        <end position="21"/>
    </location>
</feature>
<protein>
    <submittedName>
        <fullName evidence="4">Uncharacterized protein</fullName>
    </submittedName>
</protein>
<dbReference type="PANTHER" id="PTHR33494">
    <property type="entry name" value="OS02G0793800 PROTEIN"/>
    <property type="match status" value="1"/>
</dbReference>
<dbReference type="AlphaFoldDB" id="A0A8X9A6U3"/>
<dbReference type="Pfam" id="PF24818">
    <property type="entry name" value="PH_TRF2_HOY1"/>
    <property type="match status" value="1"/>
</dbReference>
<evidence type="ECO:0000259" key="3">
    <source>
        <dbReference type="Pfam" id="PF25431"/>
    </source>
</evidence>